<protein>
    <submittedName>
        <fullName evidence="2">Uncharacterized protein</fullName>
    </submittedName>
</protein>
<evidence type="ECO:0000313" key="3">
    <source>
        <dbReference type="Proteomes" id="UP001152561"/>
    </source>
</evidence>
<reference evidence="3" key="1">
    <citation type="journal article" date="2023" name="Proc. Natl. Acad. Sci. U.S.A.">
        <title>Genomic and structural basis for evolution of tropane alkaloid biosynthesis.</title>
        <authorList>
            <person name="Wanga Y.-J."/>
            <person name="Taina T."/>
            <person name="Yua J.-Y."/>
            <person name="Lia J."/>
            <person name="Xua B."/>
            <person name="Chenc J."/>
            <person name="D'Auriad J.C."/>
            <person name="Huanga J.-P."/>
            <person name="Huanga S.-X."/>
        </authorList>
    </citation>
    <scope>NUCLEOTIDE SEQUENCE [LARGE SCALE GENOMIC DNA]</scope>
    <source>
        <strain evidence="3">cv. KIB-2019</strain>
    </source>
</reference>
<sequence length="134" mass="15213">MQNSDKKLDQVIKESEKDRVLSAFGNKKANQDNIKVQSSKKAENDNTQVDENNLPASSESTFVADNHCPDQLAENEEMQGKEQHEEVSTNIKEDNIQQEETDEVNKAQEIQDNQEDSTLQQNYENAMRDGDLSP</sequence>
<evidence type="ECO:0000313" key="2">
    <source>
        <dbReference type="EMBL" id="KAJ8531979.1"/>
    </source>
</evidence>
<dbReference type="EMBL" id="JAJAGQ010000020">
    <property type="protein sequence ID" value="KAJ8531979.1"/>
    <property type="molecule type" value="Genomic_DNA"/>
</dbReference>
<dbReference type="Proteomes" id="UP001152561">
    <property type="component" value="Unassembled WGS sequence"/>
</dbReference>
<keyword evidence="3" id="KW-1185">Reference proteome</keyword>
<organism evidence="2 3">
    <name type="scientific">Anisodus acutangulus</name>
    <dbReference type="NCBI Taxonomy" id="402998"/>
    <lineage>
        <taxon>Eukaryota</taxon>
        <taxon>Viridiplantae</taxon>
        <taxon>Streptophyta</taxon>
        <taxon>Embryophyta</taxon>
        <taxon>Tracheophyta</taxon>
        <taxon>Spermatophyta</taxon>
        <taxon>Magnoliopsida</taxon>
        <taxon>eudicotyledons</taxon>
        <taxon>Gunneridae</taxon>
        <taxon>Pentapetalae</taxon>
        <taxon>asterids</taxon>
        <taxon>lamiids</taxon>
        <taxon>Solanales</taxon>
        <taxon>Solanaceae</taxon>
        <taxon>Solanoideae</taxon>
        <taxon>Hyoscyameae</taxon>
        <taxon>Anisodus</taxon>
    </lineage>
</organism>
<dbReference type="AlphaFoldDB" id="A0A9Q1L912"/>
<feature type="compositionally biased region" description="Basic and acidic residues" evidence="1">
    <location>
        <begin position="78"/>
        <end position="95"/>
    </location>
</feature>
<evidence type="ECO:0000256" key="1">
    <source>
        <dbReference type="SAM" id="MobiDB-lite"/>
    </source>
</evidence>
<proteinExistence type="predicted"/>
<feature type="region of interest" description="Disordered" evidence="1">
    <location>
        <begin position="22"/>
        <end position="134"/>
    </location>
</feature>
<feature type="compositionally biased region" description="Polar residues" evidence="1">
    <location>
        <begin position="31"/>
        <end position="63"/>
    </location>
</feature>
<gene>
    <name evidence="2" type="ORF">K7X08_011902</name>
</gene>
<accession>A0A9Q1L912</accession>
<name>A0A9Q1L912_9SOLA</name>
<feature type="compositionally biased region" description="Polar residues" evidence="1">
    <location>
        <begin position="108"/>
        <end position="124"/>
    </location>
</feature>
<comment type="caution">
    <text evidence="2">The sequence shown here is derived from an EMBL/GenBank/DDBJ whole genome shotgun (WGS) entry which is preliminary data.</text>
</comment>